<name>A0A9D6LT89_9BACT</name>
<organism evidence="1 2">
    <name type="scientific">Candidatus Sungiibacteriota bacterium</name>
    <dbReference type="NCBI Taxonomy" id="2750080"/>
    <lineage>
        <taxon>Bacteria</taxon>
        <taxon>Candidatus Sungiibacteriota</taxon>
    </lineage>
</organism>
<evidence type="ECO:0000313" key="2">
    <source>
        <dbReference type="Proteomes" id="UP000808388"/>
    </source>
</evidence>
<dbReference type="AlphaFoldDB" id="A0A9D6LT89"/>
<evidence type="ECO:0000313" key="1">
    <source>
        <dbReference type="EMBL" id="MBI3627260.1"/>
    </source>
</evidence>
<protein>
    <submittedName>
        <fullName evidence="1">Uncharacterized protein</fullName>
    </submittedName>
</protein>
<comment type="caution">
    <text evidence="1">The sequence shown here is derived from an EMBL/GenBank/DDBJ whole genome shotgun (WGS) entry which is preliminary data.</text>
</comment>
<proteinExistence type="predicted"/>
<dbReference type="EMBL" id="JACQCQ010000002">
    <property type="protein sequence ID" value="MBI3627260.1"/>
    <property type="molecule type" value="Genomic_DNA"/>
</dbReference>
<reference evidence="1" key="1">
    <citation type="submission" date="2020-07" db="EMBL/GenBank/DDBJ databases">
        <title>Huge and variable diversity of episymbiotic CPR bacteria and DPANN archaea in groundwater ecosystems.</title>
        <authorList>
            <person name="He C.Y."/>
            <person name="Keren R."/>
            <person name="Whittaker M."/>
            <person name="Farag I.F."/>
            <person name="Doudna J."/>
            <person name="Cate J.H.D."/>
            <person name="Banfield J.F."/>
        </authorList>
    </citation>
    <scope>NUCLEOTIDE SEQUENCE</scope>
    <source>
        <strain evidence="1">NC_groundwater_972_Pr1_S-0.2um_49_27</strain>
    </source>
</reference>
<sequence length="78" mass="8991">MTIEAVRNLEKRLGDVIHVELEKFSRQHAFVEGRGWLLKDADHHLLFRTSQQMARVAAGICAHLCTERQPISKPRRST</sequence>
<gene>
    <name evidence="1" type="ORF">HY220_00710</name>
</gene>
<dbReference type="Proteomes" id="UP000808388">
    <property type="component" value="Unassembled WGS sequence"/>
</dbReference>
<accession>A0A9D6LT89</accession>